<dbReference type="EMBL" id="JBBCAQ010000022">
    <property type="protein sequence ID" value="KAK7590296.1"/>
    <property type="molecule type" value="Genomic_DNA"/>
</dbReference>
<evidence type="ECO:0000313" key="2">
    <source>
        <dbReference type="Proteomes" id="UP001367676"/>
    </source>
</evidence>
<comment type="caution">
    <text evidence="1">The sequence shown here is derived from an EMBL/GenBank/DDBJ whole genome shotgun (WGS) entry which is preliminary data.</text>
</comment>
<dbReference type="AlphaFoldDB" id="A0AAN9Y3B9"/>
<gene>
    <name evidence="1" type="ORF">V9T40_001909</name>
</gene>
<name>A0AAN9Y3B9_9HEMI</name>
<accession>A0AAN9Y3B9</accession>
<sequence length="421" mass="48743">MPDETFILKEAAMADVVSNLQKQLIAKPPCSFNMFSTWNRRTLKYVQNKVHGIPWDAGYIEIESVEEQIKKAIQEADVVYTKGIHKVNFLLNLTGAPVNKIVNLDKFPSIKIWREYPEGIKFDVPYEVGLKSFVTYNSIRNVTERNNKVVYLYLPDRESKSKEVELNTTMTKGTDQIEVVSLEQQKPRTTRTGRAAPASPSVPEQVNMIENEFTYDIDMDEETEEMEEGVEKKVKKKSRKVRKYHFIEPGIYEVEELLEEIQTNVPTNRNISLTLNKRTLRVDMKGDVGIDFSGPISIGPVLGFERTLYKANINHTSTRMVDIFPINMIRIRCNLVKSNVSDTKLNDDTIFEFPLNVARGEKIIERPNTTTFYKVNTDILHELHLKIVDQDNHLVDFRGERISIVLEFKNQYEQYERTYSS</sequence>
<organism evidence="1 2">
    <name type="scientific">Parthenolecanium corni</name>
    <dbReference type="NCBI Taxonomy" id="536013"/>
    <lineage>
        <taxon>Eukaryota</taxon>
        <taxon>Metazoa</taxon>
        <taxon>Ecdysozoa</taxon>
        <taxon>Arthropoda</taxon>
        <taxon>Hexapoda</taxon>
        <taxon>Insecta</taxon>
        <taxon>Pterygota</taxon>
        <taxon>Neoptera</taxon>
        <taxon>Paraneoptera</taxon>
        <taxon>Hemiptera</taxon>
        <taxon>Sternorrhyncha</taxon>
        <taxon>Coccoidea</taxon>
        <taxon>Coccidae</taxon>
        <taxon>Parthenolecanium</taxon>
    </lineage>
</organism>
<protein>
    <submittedName>
        <fullName evidence="1">Uncharacterized protein</fullName>
    </submittedName>
</protein>
<proteinExistence type="predicted"/>
<evidence type="ECO:0000313" key="1">
    <source>
        <dbReference type="EMBL" id="KAK7590296.1"/>
    </source>
</evidence>
<reference evidence="1 2" key="1">
    <citation type="submission" date="2024-03" db="EMBL/GenBank/DDBJ databases">
        <title>Adaptation during the transition from Ophiocordyceps entomopathogen to insect associate is accompanied by gene loss and intensified selection.</title>
        <authorList>
            <person name="Ward C.M."/>
            <person name="Onetto C.A."/>
            <person name="Borneman A.R."/>
        </authorList>
    </citation>
    <scope>NUCLEOTIDE SEQUENCE [LARGE SCALE GENOMIC DNA]</scope>
    <source>
        <strain evidence="1">AWRI1</strain>
        <tissue evidence="1">Single Adult Female</tissue>
    </source>
</reference>
<dbReference type="Proteomes" id="UP001367676">
    <property type="component" value="Unassembled WGS sequence"/>
</dbReference>
<keyword evidence="2" id="KW-1185">Reference proteome</keyword>